<protein>
    <submittedName>
        <fullName evidence="2">DinB superfamily protein</fullName>
    </submittedName>
</protein>
<evidence type="ECO:0000313" key="2">
    <source>
        <dbReference type="EMBL" id="OUE22417.1"/>
    </source>
</evidence>
<dbReference type="InterPro" id="IPR034660">
    <property type="entry name" value="DinB/YfiT-like"/>
</dbReference>
<dbReference type="Gene3D" id="1.20.120.450">
    <property type="entry name" value="dinb family like domain"/>
    <property type="match status" value="1"/>
</dbReference>
<dbReference type="Pfam" id="PF04978">
    <property type="entry name" value="MST"/>
    <property type="match status" value="1"/>
</dbReference>
<evidence type="ECO:0000256" key="1">
    <source>
        <dbReference type="SAM" id="MobiDB-lite"/>
    </source>
</evidence>
<evidence type="ECO:0000313" key="3">
    <source>
        <dbReference type="Proteomes" id="UP000195011"/>
    </source>
</evidence>
<gene>
    <name evidence="2" type="ORF">BFL36_10000</name>
</gene>
<proteinExistence type="predicted"/>
<feature type="region of interest" description="Disordered" evidence="1">
    <location>
        <begin position="1"/>
        <end position="32"/>
    </location>
</feature>
<feature type="compositionally biased region" description="Basic and acidic residues" evidence="1">
    <location>
        <begin position="22"/>
        <end position="32"/>
    </location>
</feature>
<dbReference type="Proteomes" id="UP000195011">
    <property type="component" value="Unassembled WGS sequence"/>
</dbReference>
<sequence length="186" mass="20131">MTAEIPEGPDLASGPDTDVLGPDDRPRPPRADERACLTGFLALTRATVIRKARGLSDADAARRVLPSLTSVSGALRHLADVERSWTVELMDAGEYDRRFGGDHDPDGEWRVGPTDPLAEIVADYERACAESDAVIARHDLDDIAAAGPPDEMPSLRWILVHLIEETARHAGHVDVVRELVDGVTGE</sequence>
<name>A0A251YDU4_9MICO</name>
<dbReference type="RefSeq" id="WP_241534902.1">
    <property type="nucleotide sequence ID" value="NZ_MDJY01000045.1"/>
</dbReference>
<dbReference type="SUPFAM" id="SSF109854">
    <property type="entry name" value="DinB/YfiT-like putative metalloenzymes"/>
    <property type="match status" value="1"/>
</dbReference>
<reference evidence="2 3" key="1">
    <citation type="submission" date="2016-08" db="EMBL/GenBank/DDBJ databases">
        <title>Genome sequence of Clavibacter michiganensis spp strain CFBP8017.</title>
        <authorList>
            <person name="Thapa S.P."/>
            <person name="Coaker G."/>
            <person name="Jacques M.-A."/>
        </authorList>
    </citation>
    <scope>NUCLEOTIDE SEQUENCE [LARGE SCALE GENOMIC DNA]</scope>
    <source>
        <strain evidence="2">CFBP8017</strain>
    </source>
</reference>
<comment type="caution">
    <text evidence="2">The sequence shown here is derived from an EMBL/GenBank/DDBJ whole genome shotgun (WGS) entry which is preliminary data.</text>
</comment>
<dbReference type="AlphaFoldDB" id="A0A251YDU4"/>
<organism evidence="2 3">
    <name type="scientific">Clavibacter michiganensis</name>
    <dbReference type="NCBI Taxonomy" id="28447"/>
    <lineage>
        <taxon>Bacteria</taxon>
        <taxon>Bacillati</taxon>
        <taxon>Actinomycetota</taxon>
        <taxon>Actinomycetes</taxon>
        <taxon>Micrococcales</taxon>
        <taxon>Microbacteriaceae</taxon>
        <taxon>Clavibacter</taxon>
    </lineage>
</organism>
<accession>A0A251YDU4</accession>
<dbReference type="InterPro" id="IPR007061">
    <property type="entry name" value="MST-like"/>
</dbReference>
<dbReference type="EMBL" id="MDJY01000045">
    <property type="protein sequence ID" value="OUE22417.1"/>
    <property type="molecule type" value="Genomic_DNA"/>
</dbReference>